<dbReference type="Proteomes" id="UP001314263">
    <property type="component" value="Unassembled WGS sequence"/>
</dbReference>
<feature type="compositionally biased region" description="Low complexity" evidence="1">
    <location>
        <begin position="40"/>
        <end position="53"/>
    </location>
</feature>
<proteinExistence type="predicted"/>
<sequence length="342" mass="35451">MADTVLDDALADFDVQADRLEPAADQQDAPAPSTPMQQESHAASPAAASSHAPVLNGASSARNVNNLPSPKPFNPLPERRKPSKAAGKPGSFGPSAKGDDRRKPTGKSVPASQKQSIEAGVASSSISSSTQPPTRQPDSSDPASSAPVDKELAQGMAELMAALAKADGAGGAEQGPETGKHVPHEREMASTLAALAAAAPASGASGEPSGLENLGGPDGDAEGSFASLADTIMQQLLSKDVLYQPMKDIGSKYPTWLATHRESLPAGEVQRYEAQYRFIQQICALYEEEPNDFGKLFTLIQEMQACGQPPDEIVQDLAPGLAFGADGLPQLPTSATDKCTIS</sequence>
<feature type="region of interest" description="Disordered" evidence="1">
    <location>
        <begin position="16"/>
        <end position="148"/>
    </location>
</feature>
<feature type="region of interest" description="Disordered" evidence="1">
    <location>
        <begin position="166"/>
        <end position="222"/>
    </location>
</feature>
<feature type="compositionally biased region" description="Low complexity" evidence="1">
    <location>
        <begin position="123"/>
        <end position="147"/>
    </location>
</feature>
<dbReference type="InterPro" id="IPR006708">
    <property type="entry name" value="Pex19"/>
</dbReference>
<dbReference type="AlphaFoldDB" id="A0AAV1IGL1"/>
<feature type="compositionally biased region" description="Low complexity" evidence="1">
    <location>
        <begin position="192"/>
        <end position="212"/>
    </location>
</feature>
<dbReference type="GO" id="GO:0045046">
    <property type="term" value="P:protein import into peroxisome membrane"/>
    <property type="evidence" value="ECO:0007669"/>
    <property type="project" value="TreeGrafter"/>
</dbReference>
<reference evidence="2 3" key="1">
    <citation type="submission" date="2023-10" db="EMBL/GenBank/DDBJ databases">
        <authorList>
            <person name="Maclean D."/>
            <person name="Macfadyen A."/>
        </authorList>
    </citation>
    <scope>NUCLEOTIDE SEQUENCE [LARGE SCALE GENOMIC DNA]</scope>
</reference>
<gene>
    <name evidence="2" type="ORF">CVIRNUC_009039</name>
</gene>
<accession>A0AAV1IGL1</accession>
<protein>
    <submittedName>
        <fullName evidence="2">Uncharacterized protein</fullName>
    </submittedName>
</protein>
<dbReference type="PANTHER" id="PTHR12774:SF2">
    <property type="entry name" value="PEROXISOMAL BIOGENESIS FACTOR 19"/>
    <property type="match status" value="1"/>
</dbReference>
<dbReference type="PANTHER" id="PTHR12774">
    <property type="entry name" value="PEROXISOMAL BIOGENESIS FACTOR 19"/>
    <property type="match status" value="1"/>
</dbReference>
<evidence type="ECO:0000313" key="2">
    <source>
        <dbReference type="EMBL" id="CAK0785827.1"/>
    </source>
</evidence>
<name>A0AAV1IGL1_9CHLO</name>
<evidence type="ECO:0000256" key="1">
    <source>
        <dbReference type="SAM" id="MobiDB-lite"/>
    </source>
</evidence>
<dbReference type="GO" id="GO:0005778">
    <property type="term" value="C:peroxisomal membrane"/>
    <property type="evidence" value="ECO:0007669"/>
    <property type="project" value="TreeGrafter"/>
</dbReference>
<dbReference type="Gene3D" id="1.20.120.900">
    <property type="entry name" value="Pex19, mPTS binding domain"/>
    <property type="match status" value="1"/>
</dbReference>
<evidence type="ECO:0000313" key="3">
    <source>
        <dbReference type="Proteomes" id="UP001314263"/>
    </source>
</evidence>
<dbReference type="EMBL" id="CAUYUE010000013">
    <property type="protein sequence ID" value="CAK0785827.1"/>
    <property type="molecule type" value="Genomic_DNA"/>
</dbReference>
<keyword evidence="3" id="KW-1185">Reference proteome</keyword>
<organism evidence="2 3">
    <name type="scientific">Coccomyxa viridis</name>
    <dbReference type="NCBI Taxonomy" id="1274662"/>
    <lineage>
        <taxon>Eukaryota</taxon>
        <taxon>Viridiplantae</taxon>
        <taxon>Chlorophyta</taxon>
        <taxon>core chlorophytes</taxon>
        <taxon>Trebouxiophyceae</taxon>
        <taxon>Trebouxiophyceae incertae sedis</taxon>
        <taxon>Coccomyxaceae</taxon>
        <taxon>Coccomyxa</taxon>
    </lineage>
</organism>
<feature type="compositionally biased region" description="Basic and acidic residues" evidence="1">
    <location>
        <begin position="178"/>
        <end position="188"/>
    </location>
</feature>
<dbReference type="Pfam" id="PF04614">
    <property type="entry name" value="Pex19"/>
    <property type="match status" value="1"/>
</dbReference>
<feature type="compositionally biased region" description="Polar residues" evidence="1">
    <location>
        <begin position="57"/>
        <end position="68"/>
    </location>
</feature>
<dbReference type="InterPro" id="IPR038322">
    <property type="entry name" value="Pex19_C_sf"/>
</dbReference>
<comment type="caution">
    <text evidence="2">The sequence shown here is derived from an EMBL/GenBank/DDBJ whole genome shotgun (WGS) entry which is preliminary data.</text>
</comment>
<dbReference type="GO" id="GO:0033328">
    <property type="term" value="F:peroxisome membrane targeting sequence binding"/>
    <property type="evidence" value="ECO:0007669"/>
    <property type="project" value="TreeGrafter"/>
</dbReference>